<sequence>MSDPVYSFEKVEDFFSNYEGWTRLGNVLSHDYNPGTRTLTLTIEGGYPQGQSCCLLIQLLGYNVFRVNLQDDGANSPHILIMIEVGLNPFSIRVDRFEGGHLYPIWTTNGEIGLRWSEVKDGNVTTTFKIVQVVDKSPTAKYAGFGEHGGV</sequence>
<name>A0A9N9K9R8_9GLOM</name>
<protein>
    <submittedName>
        <fullName evidence="1">19276_t:CDS:1</fullName>
    </submittedName>
</protein>
<proteinExistence type="predicted"/>
<gene>
    <name evidence="1" type="ORF">CPELLU_LOCUS19001</name>
</gene>
<evidence type="ECO:0000313" key="1">
    <source>
        <dbReference type="EMBL" id="CAG8814230.1"/>
    </source>
</evidence>
<evidence type="ECO:0000313" key="2">
    <source>
        <dbReference type="Proteomes" id="UP000789759"/>
    </source>
</evidence>
<comment type="caution">
    <text evidence="1">The sequence shown here is derived from an EMBL/GenBank/DDBJ whole genome shotgun (WGS) entry which is preliminary data.</text>
</comment>
<accession>A0A9N9K9R8</accession>
<dbReference type="AlphaFoldDB" id="A0A9N9K9R8"/>
<keyword evidence="2" id="KW-1185">Reference proteome</keyword>
<organism evidence="1 2">
    <name type="scientific">Cetraspora pellucida</name>
    <dbReference type="NCBI Taxonomy" id="1433469"/>
    <lineage>
        <taxon>Eukaryota</taxon>
        <taxon>Fungi</taxon>
        <taxon>Fungi incertae sedis</taxon>
        <taxon>Mucoromycota</taxon>
        <taxon>Glomeromycotina</taxon>
        <taxon>Glomeromycetes</taxon>
        <taxon>Diversisporales</taxon>
        <taxon>Gigasporaceae</taxon>
        <taxon>Cetraspora</taxon>
    </lineage>
</organism>
<feature type="non-terminal residue" evidence="1">
    <location>
        <position position="1"/>
    </location>
</feature>
<dbReference type="Proteomes" id="UP000789759">
    <property type="component" value="Unassembled WGS sequence"/>
</dbReference>
<reference evidence="1" key="1">
    <citation type="submission" date="2021-06" db="EMBL/GenBank/DDBJ databases">
        <authorList>
            <person name="Kallberg Y."/>
            <person name="Tangrot J."/>
            <person name="Rosling A."/>
        </authorList>
    </citation>
    <scope>NUCLEOTIDE SEQUENCE</scope>
    <source>
        <strain evidence="1">FL966</strain>
    </source>
</reference>
<dbReference type="EMBL" id="CAJVQA010041788">
    <property type="protein sequence ID" value="CAG8814230.1"/>
    <property type="molecule type" value="Genomic_DNA"/>
</dbReference>